<gene>
    <name evidence="1" type="ORF">DERYTH_LOCUS16734</name>
</gene>
<dbReference type="AlphaFoldDB" id="A0A9N9NLL1"/>
<comment type="caution">
    <text evidence="1">The sequence shown here is derived from an EMBL/GenBank/DDBJ whole genome shotgun (WGS) entry which is preliminary data.</text>
</comment>
<name>A0A9N9NLL1_9GLOM</name>
<dbReference type="EMBL" id="CAJVPY010014970">
    <property type="protein sequence ID" value="CAG8749262.1"/>
    <property type="molecule type" value="Genomic_DNA"/>
</dbReference>
<evidence type="ECO:0000313" key="2">
    <source>
        <dbReference type="Proteomes" id="UP000789405"/>
    </source>
</evidence>
<proteinExistence type="predicted"/>
<organism evidence="1 2">
    <name type="scientific">Dentiscutata erythropus</name>
    <dbReference type="NCBI Taxonomy" id="1348616"/>
    <lineage>
        <taxon>Eukaryota</taxon>
        <taxon>Fungi</taxon>
        <taxon>Fungi incertae sedis</taxon>
        <taxon>Mucoromycota</taxon>
        <taxon>Glomeromycotina</taxon>
        <taxon>Glomeromycetes</taxon>
        <taxon>Diversisporales</taxon>
        <taxon>Gigasporaceae</taxon>
        <taxon>Dentiscutata</taxon>
    </lineage>
</organism>
<dbReference type="Proteomes" id="UP000789405">
    <property type="component" value="Unassembled WGS sequence"/>
</dbReference>
<protein>
    <submittedName>
        <fullName evidence="1">11650_t:CDS:1</fullName>
    </submittedName>
</protein>
<accession>A0A9N9NLL1</accession>
<keyword evidence="2" id="KW-1185">Reference proteome</keyword>
<feature type="non-terminal residue" evidence="1">
    <location>
        <position position="1"/>
    </location>
</feature>
<evidence type="ECO:0000313" key="1">
    <source>
        <dbReference type="EMBL" id="CAG8749262.1"/>
    </source>
</evidence>
<reference evidence="1" key="1">
    <citation type="submission" date="2021-06" db="EMBL/GenBank/DDBJ databases">
        <authorList>
            <person name="Kallberg Y."/>
            <person name="Tangrot J."/>
            <person name="Rosling A."/>
        </authorList>
    </citation>
    <scope>NUCLEOTIDE SEQUENCE</scope>
    <source>
        <strain evidence="1">MA453B</strain>
    </source>
</reference>
<sequence length="72" mass="8174">MNILQHHTKILPVDTSAKIQNSFNNICRANDSVLNRLIDKENDSVETIPVSSSLVLNNLEIIRLFLLQQEDS</sequence>